<dbReference type="PANTHER" id="PTHR10502:SF107">
    <property type="entry name" value="ANNEXIN ANXC4 (AFU_ORTHOLOGUE AFUA_3G07020)"/>
    <property type="match status" value="1"/>
</dbReference>
<feature type="compositionally biased region" description="Basic and acidic residues" evidence="1">
    <location>
        <begin position="21"/>
        <end position="33"/>
    </location>
</feature>
<feature type="compositionally biased region" description="Polar residues" evidence="1">
    <location>
        <begin position="312"/>
        <end position="325"/>
    </location>
</feature>
<evidence type="ECO:0000256" key="1">
    <source>
        <dbReference type="SAM" id="MobiDB-lite"/>
    </source>
</evidence>
<dbReference type="GO" id="GO:0005737">
    <property type="term" value="C:cytoplasm"/>
    <property type="evidence" value="ECO:0007669"/>
    <property type="project" value="TreeGrafter"/>
</dbReference>
<feature type="region of interest" description="Disordered" evidence="1">
    <location>
        <begin position="433"/>
        <end position="508"/>
    </location>
</feature>
<organism evidence="2 3">
    <name type="scientific">Talaromyces marneffei (strain ATCC 18224 / CBS 334.59 / QM 7333)</name>
    <name type="common">Penicillium marneffei</name>
    <dbReference type="NCBI Taxonomy" id="441960"/>
    <lineage>
        <taxon>Eukaryota</taxon>
        <taxon>Fungi</taxon>
        <taxon>Dikarya</taxon>
        <taxon>Ascomycota</taxon>
        <taxon>Pezizomycotina</taxon>
        <taxon>Eurotiomycetes</taxon>
        <taxon>Eurotiomycetidae</taxon>
        <taxon>Eurotiales</taxon>
        <taxon>Trichocomaceae</taxon>
        <taxon>Talaromyces</taxon>
        <taxon>Talaromyces sect. Talaromyces</taxon>
    </lineage>
</organism>
<feature type="region of interest" description="Disordered" evidence="1">
    <location>
        <begin position="1"/>
        <end position="248"/>
    </location>
</feature>
<feature type="region of interest" description="Disordered" evidence="1">
    <location>
        <begin position="260"/>
        <end position="369"/>
    </location>
</feature>
<dbReference type="InterPro" id="IPR037104">
    <property type="entry name" value="Annexin_sf"/>
</dbReference>
<keyword evidence="3" id="KW-1185">Reference proteome</keyword>
<sequence>MSSLQVNDPRSRGRSKSPSGRIRERSTSRDNRAPSRSPAPTSRTVSSTKKYYDSDSAEERRKRSEYSSRSSGRSDKRSSKYDDLSDSDEEYRAKERAKERYYHSDSEDDHGKSSNIKRTLQNKVSEYTSSKPSSLDKDEAEKDRAYRRSAAHGHSQYSDSETESDSDLSALAYGDTPSHLKQHQPSQDPRSSRESVSSKLASKLTGASYRLDDSAHDRPGSHPSYAKPDQFTYQQPRAPVHAQPGQYVDPRIQAQINAGQIPPVLPPDWAPIPPSEMPGYVPPGAHPPSSQSIPGAFPGGYPATSAAPPTTHYPQSQGYTATQSYAAPGQFQYANPDPNIRYASKGNERQAYTASTQNQFATQKPSYTASTEPQFLEIAPGRSRAESVGRQNRPHSLSVSSNLSVGGGMGPVAGGRPPASPLLEAYKGTYQSISPMPSPMARPVGLAHDSDISDLEELGGGGSSGSDLRRKHKSSRSIDERKEREREKEREIEKEKERRRHSRHSSHVGEEIITIAPGSGRKKVAFYDPEDDAVALKDALSRHTSLDTRPLMEILPNLSSDQILTLRAEYKKHAKVHNKGINIAKHIKLKLGNTAFGKVCYATALGRWESEAYWANCYYQAGTSRRELLIESLIGRSNAEIREIKSCFRDARYADSLEKCMKAELKADKFRYAILLALSEQRQSDKEQVSSREVQEDVVALRRAVASREGGETAMIDIVLLRNDAHLREVMRLYDHAYKSNFAKDVIKKSQNLVGETLVHVLNGAVNRPMRDALLLHQAIRESHSSKERSELLISRLVRLHWEPKHLELVKEEYRYRYKERVEEGIAQEIITSSGGSEWGEFCIELARSSSKMVA</sequence>
<accession>B6QST7</accession>
<feature type="compositionally biased region" description="Basic and acidic residues" evidence="1">
    <location>
        <begin position="90"/>
        <end position="112"/>
    </location>
</feature>
<dbReference type="GO" id="GO:0005886">
    <property type="term" value="C:plasma membrane"/>
    <property type="evidence" value="ECO:0007669"/>
    <property type="project" value="TreeGrafter"/>
</dbReference>
<reference evidence="3" key="1">
    <citation type="journal article" date="2015" name="Genome Announc.">
        <title>Genome sequence of the AIDS-associated pathogen Penicillium marneffei (ATCC18224) and its near taxonomic relative Talaromyces stipitatus (ATCC10500).</title>
        <authorList>
            <person name="Nierman W.C."/>
            <person name="Fedorova-Abrams N.D."/>
            <person name="Andrianopoulos A."/>
        </authorList>
    </citation>
    <scope>NUCLEOTIDE SEQUENCE [LARGE SCALE GENOMIC DNA]</scope>
    <source>
        <strain evidence="3">ATCC 18224 / CBS 334.59 / QM 7333</strain>
    </source>
</reference>
<feature type="compositionally biased region" description="Basic and acidic residues" evidence="1">
    <location>
        <begin position="50"/>
        <end position="83"/>
    </location>
</feature>
<dbReference type="PANTHER" id="PTHR10502">
    <property type="entry name" value="ANNEXIN"/>
    <property type="match status" value="1"/>
</dbReference>
<feature type="compositionally biased region" description="Pro residues" evidence="1">
    <location>
        <begin position="263"/>
        <end position="286"/>
    </location>
</feature>
<gene>
    <name evidence="2" type="ORF">PMAA_002640</name>
</gene>
<dbReference type="Gene3D" id="1.10.220.10">
    <property type="entry name" value="Annexin"/>
    <property type="match status" value="3"/>
</dbReference>
<dbReference type="OrthoDB" id="2134400at2759"/>
<dbReference type="GO" id="GO:0005634">
    <property type="term" value="C:nucleus"/>
    <property type="evidence" value="ECO:0007669"/>
    <property type="project" value="TreeGrafter"/>
</dbReference>
<feature type="compositionally biased region" description="Basic and acidic residues" evidence="1">
    <location>
        <begin position="210"/>
        <end position="220"/>
    </location>
</feature>
<evidence type="ECO:0000313" key="3">
    <source>
        <dbReference type="Proteomes" id="UP000001294"/>
    </source>
</evidence>
<dbReference type="GO" id="GO:0005544">
    <property type="term" value="F:calcium-dependent phospholipid binding"/>
    <property type="evidence" value="ECO:0007669"/>
    <property type="project" value="InterPro"/>
</dbReference>
<dbReference type="GO" id="GO:0001786">
    <property type="term" value="F:phosphatidylserine binding"/>
    <property type="evidence" value="ECO:0007669"/>
    <property type="project" value="TreeGrafter"/>
</dbReference>
<dbReference type="EMBL" id="DS995905">
    <property type="protein sequence ID" value="EEA19472.1"/>
    <property type="molecule type" value="Genomic_DNA"/>
</dbReference>
<dbReference type="GO" id="GO:0012506">
    <property type="term" value="C:vesicle membrane"/>
    <property type="evidence" value="ECO:0007669"/>
    <property type="project" value="TreeGrafter"/>
</dbReference>
<dbReference type="GO" id="GO:0005509">
    <property type="term" value="F:calcium ion binding"/>
    <property type="evidence" value="ECO:0007669"/>
    <property type="project" value="InterPro"/>
</dbReference>
<feature type="compositionally biased region" description="Basic residues" evidence="1">
    <location>
        <begin position="497"/>
        <end position="506"/>
    </location>
</feature>
<name>B6QST7_TALMQ</name>
<feature type="compositionally biased region" description="Polar residues" evidence="1">
    <location>
        <begin position="113"/>
        <end position="133"/>
    </location>
</feature>
<dbReference type="AlphaFoldDB" id="B6QST7"/>
<dbReference type="Proteomes" id="UP000001294">
    <property type="component" value="Unassembled WGS sequence"/>
</dbReference>
<dbReference type="PhylomeDB" id="B6QST7"/>
<feature type="region of interest" description="Disordered" evidence="1">
    <location>
        <begin position="381"/>
        <end position="420"/>
    </location>
</feature>
<proteinExistence type="predicted"/>
<dbReference type="STRING" id="441960.B6QST7"/>
<feature type="compositionally biased region" description="Polar residues" evidence="1">
    <location>
        <begin position="183"/>
        <end position="200"/>
    </location>
</feature>
<feature type="compositionally biased region" description="Polar residues" evidence="1">
    <location>
        <begin position="350"/>
        <end position="369"/>
    </location>
</feature>
<protein>
    <submittedName>
        <fullName evidence="2">Annexin ANXC4</fullName>
    </submittedName>
</protein>
<evidence type="ECO:0000313" key="2">
    <source>
        <dbReference type="EMBL" id="EEA19472.1"/>
    </source>
</evidence>
<dbReference type="SUPFAM" id="SSF47874">
    <property type="entry name" value="Annexin"/>
    <property type="match status" value="1"/>
</dbReference>
<feature type="compositionally biased region" description="Basic and acidic residues" evidence="1">
    <location>
        <begin position="134"/>
        <end position="146"/>
    </location>
</feature>
<feature type="compositionally biased region" description="Basic and acidic residues" evidence="1">
    <location>
        <begin position="476"/>
        <end position="496"/>
    </location>
</feature>
<dbReference type="VEuPathDB" id="FungiDB:PMAA_002640"/>
<dbReference type="HOGENOM" id="CLU_012466_0_0_1"/>
<feature type="compositionally biased region" description="Polar residues" evidence="1">
    <location>
        <begin position="38"/>
        <end position="49"/>
    </location>
</feature>